<dbReference type="AlphaFoldDB" id="A0A8J5GZH1"/>
<evidence type="ECO:0000313" key="2">
    <source>
        <dbReference type="Proteomes" id="UP000734854"/>
    </source>
</evidence>
<proteinExistence type="predicted"/>
<reference evidence="1 2" key="1">
    <citation type="submission" date="2020-08" db="EMBL/GenBank/DDBJ databases">
        <title>Plant Genome Project.</title>
        <authorList>
            <person name="Zhang R.-G."/>
        </authorList>
    </citation>
    <scope>NUCLEOTIDE SEQUENCE [LARGE SCALE GENOMIC DNA]</scope>
    <source>
        <tissue evidence="1">Rhizome</tissue>
    </source>
</reference>
<dbReference type="EMBL" id="JACMSC010000007">
    <property type="protein sequence ID" value="KAG6513416.1"/>
    <property type="molecule type" value="Genomic_DNA"/>
</dbReference>
<comment type="caution">
    <text evidence="1">The sequence shown here is derived from an EMBL/GenBank/DDBJ whole genome shotgun (WGS) entry which is preliminary data.</text>
</comment>
<organism evidence="1 2">
    <name type="scientific">Zingiber officinale</name>
    <name type="common">Ginger</name>
    <name type="synonym">Amomum zingiber</name>
    <dbReference type="NCBI Taxonomy" id="94328"/>
    <lineage>
        <taxon>Eukaryota</taxon>
        <taxon>Viridiplantae</taxon>
        <taxon>Streptophyta</taxon>
        <taxon>Embryophyta</taxon>
        <taxon>Tracheophyta</taxon>
        <taxon>Spermatophyta</taxon>
        <taxon>Magnoliopsida</taxon>
        <taxon>Liliopsida</taxon>
        <taxon>Zingiberales</taxon>
        <taxon>Zingiberaceae</taxon>
        <taxon>Zingiber</taxon>
    </lineage>
</organism>
<name>A0A8J5GZH1_ZINOF</name>
<keyword evidence="2" id="KW-1185">Reference proteome</keyword>
<sequence>MAASSFTLLLHAGQSNPRHSIAHASRPKQTFCCHSYLSAGDGSPKEEQSDSTKQGKRWPISLVEIYGEAGKLGRELKDCLSPKQKGDWKDLVLMSFSFAVYIYISQRIVCAYCAWMSMISHP</sequence>
<accession>A0A8J5GZH1</accession>
<evidence type="ECO:0000313" key="1">
    <source>
        <dbReference type="EMBL" id="KAG6513416.1"/>
    </source>
</evidence>
<protein>
    <submittedName>
        <fullName evidence="1">Uncharacterized protein</fullName>
    </submittedName>
</protein>
<gene>
    <name evidence="1" type="ORF">ZIOFF_023740</name>
</gene>
<dbReference type="Proteomes" id="UP000734854">
    <property type="component" value="Unassembled WGS sequence"/>
</dbReference>